<dbReference type="GO" id="GO:0004497">
    <property type="term" value="F:monooxygenase activity"/>
    <property type="evidence" value="ECO:0007669"/>
    <property type="project" value="InterPro"/>
</dbReference>
<dbReference type="GO" id="GO:0020037">
    <property type="term" value="F:heme binding"/>
    <property type="evidence" value="ECO:0007669"/>
    <property type="project" value="InterPro"/>
</dbReference>
<comment type="caution">
    <text evidence="2">The sequence shown here is derived from an EMBL/GenBank/DDBJ whole genome shotgun (WGS) entry which is preliminary data.</text>
</comment>
<dbReference type="GO" id="GO:0005506">
    <property type="term" value="F:iron ion binding"/>
    <property type="evidence" value="ECO:0007669"/>
    <property type="project" value="InterPro"/>
</dbReference>
<proteinExistence type="predicted"/>
<dbReference type="EMBL" id="AMZH03027188">
    <property type="protein sequence ID" value="RRT34265.1"/>
    <property type="molecule type" value="Genomic_DNA"/>
</dbReference>
<sequence length="69" mass="8040">MCARKLMGMIFVQYLLRMLVYAFHWRLPDGEELNMDEKFGLPLPKAVPLKPFLRQISPSLSLSSSEIER</sequence>
<dbReference type="InterPro" id="IPR036396">
    <property type="entry name" value="Cyt_P450_sf"/>
</dbReference>
<name>A0A426X457_ENSVE</name>
<protein>
    <recommendedName>
        <fullName evidence="4">Cytochrome P450</fullName>
    </recommendedName>
</protein>
<feature type="chain" id="PRO_5019028896" description="Cytochrome P450" evidence="1">
    <location>
        <begin position="23"/>
        <end position="69"/>
    </location>
</feature>
<evidence type="ECO:0008006" key="4">
    <source>
        <dbReference type="Google" id="ProtNLM"/>
    </source>
</evidence>
<evidence type="ECO:0000313" key="3">
    <source>
        <dbReference type="Proteomes" id="UP000287651"/>
    </source>
</evidence>
<feature type="signal peptide" evidence="1">
    <location>
        <begin position="1"/>
        <end position="22"/>
    </location>
</feature>
<organism evidence="2 3">
    <name type="scientific">Ensete ventricosum</name>
    <name type="common">Abyssinian banana</name>
    <name type="synonym">Musa ensete</name>
    <dbReference type="NCBI Taxonomy" id="4639"/>
    <lineage>
        <taxon>Eukaryota</taxon>
        <taxon>Viridiplantae</taxon>
        <taxon>Streptophyta</taxon>
        <taxon>Embryophyta</taxon>
        <taxon>Tracheophyta</taxon>
        <taxon>Spermatophyta</taxon>
        <taxon>Magnoliopsida</taxon>
        <taxon>Liliopsida</taxon>
        <taxon>Zingiberales</taxon>
        <taxon>Musaceae</taxon>
        <taxon>Ensete</taxon>
    </lineage>
</organism>
<accession>A0A426X457</accession>
<dbReference type="SUPFAM" id="SSF48264">
    <property type="entry name" value="Cytochrome P450"/>
    <property type="match status" value="1"/>
</dbReference>
<evidence type="ECO:0000256" key="1">
    <source>
        <dbReference type="SAM" id="SignalP"/>
    </source>
</evidence>
<dbReference type="Proteomes" id="UP000287651">
    <property type="component" value="Unassembled WGS sequence"/>
</dbReference>
<dbReference type="GO" id="GO:0016705">
    <property type="term" value="F:oxidoreductase activity, acting on paired donors, with incorporation or reduction of molecular oxygen"/>
    <property type="evidence" value="ECO:0007669"/>
    <property type="project" value="InterPro"/>
</dbReference>
<evidence type="ECO:0000313" key="2">
    <source>
        <dbReference type="EMBL" id="RRT34265.1"/>
    </source>
</evidence>
<dbReference type="AlphaFoldDB" id="A0A426X457"/>
<keyword evidence="1" id="KW-0732">Signal</keyword>
<reference evidence="2 3" key="1">
    <citation type="journal article" date="2014" name="Agronomy (Basel)">
        <title>A Draft Genome Sequence for Ensete ventricosum, the Drought-Tolerant Tree Against Hunger.</title>
        <authorList>
            <person name="Harrison J."/>
            <person name="Moore K.A."/>
            <person name="Paszkiewicz K."/>
            <person name="Jones T."/>
            <person name="Grant M."/>
            <person name="Ambacheew D."/>
            <person name="Muzemil S."/>
            <person name="Studholme D.J."/>
        </authorList>
    </citation>
    <scope>NUCLEOTIDE SEQUENCE [LARGE SCALE GENOMIC DNA]</scope>
</reference>
<gene>
    <name evidence="2" type="ORF">B296_00033743</name>
</gene>